<feature type="signal peptide" evidence="1">
    <location>
        <begin position="1"/>
        <end position="19"/>
    </location>
</feature>
<protein>
    <submittedName>
        <fullName evidence="2">Uncharacterized protein</fullName>
    </submittedName>
</protein>
<evidence type="ECO:0000256" key="1">
    <source>
        <dbReference type="SAM" id="SignalP"/>
    </source>
</evidence>
<sequence length="280" mass="31839">MGVIDLFLLFSALVVSVCGNWSHFFLSAKEEARNLNSSLCLVRDVTGLCKSDKVWGMVATSAFNHVDLKKKQLPMLTSILNNDMAELISLSVSAPRQRNALLNSLQARQLTQLQEQIGTDTKTPLLVHVFLTRVVVSFFKTSSYVPDPKKINVNPSQYTDIYNALIKPDVRLMIRHYGRGLFDVSAINSLLLKRFEESLSLDTDTIKELRSIFKMVIQMVLDQKSTQCDFHNNRVPLMYVMVYDELELQTTTLPEIVYYPNEVFQAVVSLVNALEDMLCY</sequence>
<dbReference type="AlphaFoldDB" id="A0A4U5MIW4"/>
<reference evidence="2 3" key="2">
    <citation type="journal article" date="2019" name="G3 (Bethesda)">
        <title>Hybrid Assembly of the Genome of the Entomopathogenic Nematode Steinernema carpocapsae Identifies the X-Chromosome.</title>
        <authorList>
            <person name="Serra L."/>
            <person name="Macchietto M."/>
            <person name="Macias-Munoz A."/>
            <person name="McGill C.J."/>
            <person name="Rodriguez I.M."/>
            <person name="Rodriguez B."/>
            <person name="Murad R."/>
            <person name="Mortazavi A."/>
        </authorList>
    </citation>
    <scope>NUCLEOTIDE SEQUENCE [LARGE SCALE GENOMIC DNA]</scope>
    <source>
        <strain evidence="2 3">ALL</strain>
    </source>
</reference>
<accession>A0A4U5MIW4</accession>
<dbReference type="EMBL" id="AZBU02000007">
    <property type="protein sequence ID" value="TKR69297.1"/>
    <property type="molecule type" value="Genomic_DNA"/>
</dbReference>
<feature type="chain" id="PRO_5020937382" evidence="1">
    <location>
        <begin position="20"/>
        <end position="280"/>
    </location>
</feature>
<reference evidence="2 3" key="1">
    <citation type="journal article" date="2015" name="Genome Biol.">
        <title>Comparative genomics of Steinernema reveals deeply conserved gene regulatory networks.</title>
        <authorList>
            <person name="Dillman A.R."/>
            <person name="Macchietto M."/>
            <person name="Porter C.F."/>
            <person name="Rogers A."/>
            <person name="Williams B."/>
            <person name="Antoshechkin I."/>
            <person name="Lee M.M."/>
            <person name="Goodwin Z."/>
            <person name="Lu X."/>
            <person name="Lewis E.E."/>
            <person name="Goodrich-Blair H."/>
            <person name="Stock S.P."/>
            <person name="Adams B.J."/>
            <person name="Sternberg P.W."/>
            <person name="Mortazavi A."/>
        </authorList>
    </citation>
    <scope>NUCLEOTIDE SEQUENCE [LARGE SCALE GENOMIC DNA]</scope>
    <source>
        <strain evidence="2 3">ALL</strain>
    </source>
</reference>
<keyword evidence="1" id="KW-0732">Signal</keyword>
<proteinExistence type="predicted"/>
<gene>
    <name evidence="2" type="ORF">L596_021473</name>
</gene>
<keyword evidence="3" id="KW-1185">Reference proteome</keyword>
<evidence type="ECO:0000313" key="3">
    <source>
        <dbReference type="Proteomes" id="UP000298663"/>
    </source>
</evidence>
<evidence type="ECO:0000313" key="2">
    <source>
        <dbReference type="EMBL" id="TKR69297.1"/>
    </source>
</evidence>
<dbReference type="Proteomes" id="UP000298663">
    <property type="component" value="Unassembled WGS sequence"/>
</dbReference>
<name>A0A4U5MIW4_STECR</name>
<comment type="caution">
    <text evidence="2">The sequence shown here is derived from an EMBL/GenBank/DDBJ whole genome shotgun (WGS) entry which is preliminary data.</text>
</comment>
<organism evidence="2 3">
    <name type="scientific">Steinernema carpocapsae</name>
    <name type="common">Entomopathogenic nematode</name>
    <dbReference type="NCBI Taxonomy" id="34508"/>
    <lineage>
        <taxon>Eukaryota</taxon>
        <taxon>Metazoa</taxon>
        <taxon>Ecdysozoa</taxon>
        <taxon>Nematoda</taxon>
        <taxon>Chromadorea</taxon>
        <taxon>Rhabditida</taxon>
        <taxon>Tylenchina</taxon>
        <taxon>Panagrolaimomorpha</taxon>
        <taxon>Strongyloidoidea</taxon>
        <taxon>Steinernematidae</taxon>
        <taxon>Steinernema</taxon>
    </lineage>
</organism>